<feature type="transmembrane region" description="Helical" evidence="1">
    <location>
        <begin position="69"/>
        <end position="87"/>
    </location>
</feature>
<dbReference type="EMBL" id="JAYMRR010000004">
    <property type="protein sequence ID" value="MFB8748856.1"/>
    <property type="molecule type" value="Genomic_DNA"/>
</dbReference>
<evidence type="ECO:0000313" key="2">
    <source>
        <dbReference type="EMBL" id="MFB8748856.1"/>
    </source>
</evidence>
<protein>
    <recommendedName>
        <fullName evidence="4">Integral membrane protein</fullName>
    </recommendedName>
</protein>
<evidence type="ECO:0000313" key="3">
    <source>
        <dbReference type="Proteomes" id="UP001585018"/>
    </source>
</evidence>
<comment type="caution">
    <text evidence="2">The sequence shown here is derived from an EMBL/GenBank/DDBJ whole genome shotgun (WGS) entry which is preliminary data.</text>
</comment>
<evidence type="ECO:0008006" key="4">
    <source>
        <dbReference type="Google" id="ProtNLM"/>
    </source>
</evidence>
<keyword evidence="1" id="KW-0472">Membrane</keyword>
<feature type="transmembrane region" description="Helical" evidence="1">
    <location>
        <begin position="134"/>
        <end position="156"/>
    </location>
</feature>
<reference evidence="2 3" key="1">
    <citation type="submission" date="2024-01" db="EMBL/GenBank/DDBJ databases">
        <title>Genome mining of biosynthetic gene clusters to explore secondary metabolites of Streptomyces sp.</title>
        <authorList>
            <person name="Baig A."/>
            <person name="Ajitkumar Shintre N."/>
            <person name="Kumar H."/>
            <person name="Anbarasu A."/>
            <person name="Ramaiah S."/>
        </authorList>
    </citation>
    <scope>NUCLEOTIDE SEQUENCE [LARGE SCALE GENOMIC DNA]</scope>
    <source>
        <strain evidence="2 3">A03</strain>
    </source>
</reference>
<organism evidence="2 3">
    <name type="scientific">Streptomyces parvulus</name>
    <dbReference type="NCBI Taxonomy" id="146923"/>
    <lineage>
        <taxon>Bacteria</taxon>
        <taxon>Bacillati</taxon>
        <taxon>Actinomycetota</taxon>
        <taxon>Actinomycetes</taxon>
        <taxon>Kitasatosporales</taxon>
        <taxon>Streptomycetaceae</taxon>
        <taxon>Streptomyces</taxon>
    </lineage>
</organism>
<keyword evidence="3" id="KW-1185">Reference proteome</keyword>
<feature type="transmembrane region" description="Helical" evidence="1">
    <location>
        <begin position="107"/>
        <end position="128"/>
    </location>
</feature>
<dbReference type="RefSeq" id="WP_256037354.1">
    <property type="nucleotide sequence ID" value="NZ_JAMOLM010000183.1"/>
</dbReference>
<evidence type="ECO:0000256" key="1">
    <source>
        <dbReference type="SAM" id="Phobius"/>
    </source>
</evidence>
<dbReference type="Proteomes" id="UP001585018">
    <property type="component" value="Unassembled WGS sequence"/>
</dbReference>
<sequence length="174" mass="18412">MDVEGEAVAVGAPVNAEQAWRDLQRIRVPQERVYDEVERSASGGPRTTYGTAGLMWLFLAAQGLEPPPWGVALAAVAYLALLAWMVVTHTNRGRVRLHHSRYDWRSLATFAGGAVLVGGVTVLTGRLAQPLEPLAGSVIQATAAAAVFVLFVGPANRWATGTLRGRGAGAEAGR</sequence>
<keyword evidence="1" id="KW-0812">Transmembrane</keyword>
<keyword evidence="1" id="KW-1133">Transmembrane helix</keyword>
<gene>
    <name evidence="2" type="ORF">VSS30_08540</name>
</gene>
<proteinExistence type="predicted"/>
<name>A0ABV5D815_9ACTN</name>
<accession>A0ABV5D815</accession>